<name>M7TGC7_EUTLA</name>
<reference evidence="3" key="1">
    <citation type="journal article" date="2013" name="Genome Announc.">
        <title>Draft genome sequence of the grapevine dieback fungus Eutypa lata UCR-EL1.</title>
        <authorList>
            <person name="Blanco-Ulate B."/>
            <person name="Rolshausen P.E."/>
            <person name="Cantu D."/>
        </authorList>
    </citation>
    <scope>NUCLEOTIDE SEQUENCE [LARGE SCALE GENOMIC DNA]</scope>
    <source>
        <strain evidence="3">UCR-EL1</strain>
    </source>
</reference>
<feature type="compositionally biased region" description="Polar residues" evidence="1">
    <location>
        <begin position="66"/>
        <end position="76"/>
    </location>
</feature>
<feature type="compositionally biased region" description="Basic and acidic residues" evidence="1">
    <location>
        <begin position="97"/>
        <end position="108"/>
    </location>
</feature>
<proteinExistence type="predicted"/>
<gene>
    <name evidence="2" type="ORF">UCREL1_3991</name>
</gene>
<dbReference type="EMBL" id="KB706144">
    <property type="protein sequence ID" value="EMR69001.1"/>
    <property type="molecule type" value="Genomic_DNA"/>
</dbReference>
<feature type="compositionally biased region" description="Low complexity" evidence="1">
    <location>
        <begin position="82"/>
        <end position="95"/>
    </location>
</feature>
<keyword evidence="3" id="KW-1185">Reference proteome</keyword>
<dbReference type="Proteomes" id="UP000012174">
    <property type="component" value="Unassembled WGS sequence"/>
</dbReference>
<organism evidence="2 3">
    <name type="scientific">Eutypa lata (strain UCR-EL1)</name>
    <name type="common">Grapevine dieback disease fungus</name>
    <name type="synonym">Eutypa armeniacae</name>
    <dbReference type="NCBI Taxonomy" id="1287681"/>
    <lineage>
        <taxon>Eukaryota</taxon>
        <taxon>Fungi</taxon>
        <taxon>Dikarya</taxon>
        <taxon>Ascomycota</taxon>
        <taxon>Pezizomycotina</taxon>
        <taxon>Sordariomycetes</taxon>
        <taxon>Xylariomycetidae</taxon>
        <taxon>Xylariales</taxon>
        <taxon>Diatrypaceae</taxon>
        <taxon>Eutypa</taxon>
    </lineage>
</organism>
<sequence length="217" mass="24895">MSQTQNQKHKSQHKYSTRYSQRVRDQKEAHHQRQTRIKEVNRGLRGSEEAPKKTKIVILKYRTRNETSSTTQTEMIQPNPGPSASSSSSTSTSPPGDEERTERREARPSIKKIYLHGKIRLVIDRDNNVIYSRSRDQQAGTNTVEVYYGGRLIALADLAQLRYIYQKAHVEFVPVDGHAYADVFWGDHRVAVQDLVTGLFICFVPGENGRLPRLKIF</sequence>
<evidence type="ECO:0000313" key="2">
    <source>
        <dbReference type="EMBL" id="EMR69001.1"/>
    </source>
</evidence>
<dbReference type="HOGENOM" id="CLU_1272308_0_0_1"/>
<feature type="compositionally biased region" description="Basic and acidic residues" evidence="1">
    <location>
        <begin position="22"/>
        <end position="52"/>
    </location>
</feature>
<accession>M7TGC7</accession>
<dbReference type="AlphaFoldDB" id="M7TGC7"/>
<evidence type="ECO:0000313" key="3">
    <source>
        <dbReference type="Proteomes" id="UP000012174"/>
    </source>
</evidence>
<feature type="compositionally biased region" description="Basic residues" evidence="1">
    <location>
        <begin position="7"/>
        <end position="16"/>
    </location>
</feature>
<feature type="region of interest" description="Disordered" evidence="1">
    <location>
        <begin position="1"/>
        <end position="109"/>
    </location>
</feature>
<protein>
    <submittedName>
        <fullName evidence="2">Uncharacterized protein</fullName>
    </submittedName>
</protein>
<dbReference type="KEGG" id="ela:UCREL1_3991"/>
<evidence type="ECO:0000256" key="1">
    <source>
        <dbReference type="SAM" id="MobiDB-lite"/>
    </source>
</evidence>